<dbReference type="EMBL" id="LQIR01000068">
    <property type="protein sequence ID" value="KUI07287.1"/>
    <property type="molecule type" value="Genomic_DNA"/>
</dbReference>
<reference evidence="2 3" key="1">
    <citation type="submission" date="2016-01" db="EMBL/GenBank/DDBJ databases">
        <authorList>
            <consortium name="TB Trials Study Group"/>
            <person name="Sutton G."/>
            <person name="Brinkac L."/>
            <person name="Sanka R."/>
            <person name="Adams M."/>
            <person name="Lau E.L."/>
            <person name="Macaden R."/>
            <person name="Grewal H.M.S."/>
        </authorList>
    </citation>
    <scope>NUCLEOTIDE SEQUENCE [LARGE SCALE GENOMIC DNA]</scope>
    <source>
        <strain evidence="2 3">IS-1744</strain>
    </source>
</reference>
<keyword evidence="3" id="KW-1185">Reference proteome</keyword>
<dbReference type="GO" id="GO:0003677">
    <property type="term" value="F:DNA binding"/>
    <property type="evidence" value="ECO:0007669"/>
    <property type="project" value="InterPro"/>
</dbReference>
<protein>
    <submittedName>
        <fullName evidence="2">Uncharacterized protein</fullName>
    </submittedName>
</protein>
<sequence length="173" mass="19336">MTVTPDVRDTRRREAVSAEQSPRPPATSSADERPVEFWPTAAIRAALETDDLAVWQRIVAAIKRDPFGRTARQVEEVLETARPYGVSKALAEVLTRTREHLEANERAEVARHIQALLEHSGLGHQEFASRIGVPPEEFASFLSGQTSPSAALMVRMKRLSERFARMRSSRPHG</sequence>
<feature type="compositionally biased region" description="Basic and acidic residues" evidence="1">
    <location>
        <begin position="1"/>
        <end position="16"/>
    </location>
</feature>
<evidence type="ECO:0000313" key="2">
    <source>
        <dbReference type="EMBL" id="KUI07287.1"/>
    </source>
</evidence>
<dbReference type="Proteomes" id="UP000053707">
    <property type="component" value="Unassembled WGS sequence"/>
</dbReference>
<dbReference type="InterPro" id="IPR010982">
    <property type="entry name" value="Lambda_DNA-bd_dom_sf"/>
</dbReference>
<dbReference type="AlphaFoldDB" id="A0A101A007"/>
<dbReference type="RefSeq" id="WP_064400017.1">
    <property type="nucleotide sequence ID" value="NZ_LQIR01000068.1"/>
</dbReference>
<name>A0A101A007_9MYCO</name>
<proteinExistence type="predicted"/>
<accession>A0A101A007</accession>
<feature type="region of interest" description="Disordered" evidence="1">
    <location>
        <begin position="1"/>
        <end position="34"/>
    </location>
</feature>
<evidence type="ECO:0000313" key="3">
    <source>
        <dbReference type="Proteomes" id="UP000053707"/>
    </source>
</evidence>
<dbReference type="SUPFAM" id="SSF47413">
    <property type="entry name" value="lambda repressor-like DNA-binding domains"/>
    <property type="match status" value="1"/>
</dbReference>
<organism evidence="2 3">
    <name type="scientific">Mycobacterium lehmannii</name>
    <dbReference type="NCBI Taxonomy" id="2048550"/>
    <lineage>
        <taxon>Bacteria</taxon>
        <taxon>Bacillati</taxon>
        <taxon>Actinomycetota</taxon>
        <taxon>Actinomycetes</taxon>
        <taxon>Mycobacteriales</taxon>
        <taxon>Mycobacteriaceae</taxon>
        <taxon>Mycobacterium</taxon>
    </lineage>
</organism>
<comment type="caution">
    <text evidence="2">The sequence shown here is derived from an EMBL/GenBank/DDBJ whole genome shotgun (WGS) entry which is preliminary data.</text>
</comment>
<gene>
    <name evidence="2" type="ORF">AU192_00810</name>
</gene>
<evidence type="ECO:0000256" key="1">
    <source>
        <dbReference type="SAM" id="MobiDB-lite"/>
    </source>
</evidence>